<evidence type="ECO:0000313" key="1">
    <source>
        <dbReference type="EMBL" id="KAK8867635.1"/>
    </source>
</evidence>
<organism evidence="1 2">
    <name type="scientific">Apiospora arundinis</name>
    <dbReference type="NCBI Taxonomy" id="335852"/>
    <lineage>
        <taxon>Eukaryota</taxon>
        <taxon>Fungi</taxon>
        <taxon>Dikarya</taxon>
        <taxon>Ascomycota</taxon>
        <taxon>Pezizomycotina</taxon>
        <taxon>Sordariomycetes</taxon>
        <taxon>Xylariomycetidae</taxon>
        <taxon>Amphisphaeriales</taxon>
        <taxon>Apiosporaceae</taxon>
        <taxon>Apiospora</taxon>
    </lineage>
</organism>
<proteinExistence type="predicted"/>
<reference evidence="1 2" key="1">
    <citation type="journal article" date="2024" name="IMA Fungus">
        <title>Apiospora arundinis, a panoply of carbohydrate-active enzymes and secondary metabolites.</title>
        <authorList>
            <person name="Sorensen T."/>
            <person name="Petersen C."/>
            <person name="Muurmann A.T."/>
            <person name="Christiansen J.V."/>
            <person name="Brundto M.L."/>
            <person name="Overgaard C.K."/>
            <person name="Boysen A.T."/>
            <person name="Wollenberg R.D."/>
            <person name="Larsen T.O."/>
            <person name="Sorensen J.L."/>
            <person name="Nielsen K.L."/>
            <person name="Sondergaard T.E."/>
        </authorList>
    </citation>
    <scope>NUCLEOTIDE SEQUENCE [LARGE SCALE GENOMIC DNA]</scope>
    <source>
        <strain evidence="1 2">AAU 773</strain>
    </source>
</reference>
<keyword evidence="2" id="KW-1185">Reference proteome</keyword>
<protein>
    <submittedName>
        <fullName evidence="1">Uncharacterized protein</fullName>
    </submittedName>
</protein>
<dbReference type="EMBL" id="JAPCWZ010000004">
    <property type="protein sequence ID" value="KAK8867635.1"/>
    <property type="molecule type" value="Genomic_DNA"/>
</dbReference>
<comment type="caution">
    <text evidence="1">The sequence shown here is derived from an EMBL/GenBank/DDBJ whole genome shotgun (WGS) entry which is preliminary data.</text>
</comment>
<gene>
    <name evidence="1" type="ORF">PGQ11_006213</name>
</gene>
<evidence type="ECO:0000313" key="2">
    <source>
        <dbReference type="Proteomes" id="UP001390339"/>
    </source>
</evidence>
<dbReference type="Proteomes" id="UP001390339">
    <property type="component" value="Unassembled WGS sequence"/>
</dbReference>
<accession>A0ABR2IS09</accession>
<name>A0ABR2IS09_9PEZI</name>
<sequence>MARATKQPNSSSPVPQPDREERAFVPLDLWYQRRRYGYYPENAYAAIRAAIFLPLSKDPSSGPNRPTWRTIWADGSDLEGDWVIAKVIQLHHTVPASPPIIVPRSGLPVEDCDVSEHGHVPQVAQVMVPKGLGVPGYDGELPNPRLFQQVIGQVVLIKCDGVHREVYLLVSCRVGAHEGLGITRILEEKRPSLATSLQERWWEALLLFRIRFVRRMDQSRFYSHGPDALT</sequence>